<evidence type="ECO:0000256" key="2">
    <source>
        <dbReference type="SAM" id="Phobius"/>
    </source>
</evidence>
<keyword evidence="2" id="KW-0812">Transmembrane</keyword>
<reference evidence="4" key="1">
    <citation type="journal article" date="2023" name="Mol. Biol. Evol.">
        <title>Third-Generation Sequencing Reveals the Adaptive Role of the Epigenome in Three Deep-Sea Polychaetes.</title>
        <authorList>
            <person name="Perez M."/>
            <person name="Aroh O."/>
            <person name="Sun Y."/>
            <person name="Lan Y."/>
            <person name="Juniper S.K."/>
            <person name="Young C.R."/>
            <person name="Angers B."/>
            <person name="Qian P.Y."/>
        </authorList>
    </citation>
    <scope>NUCLEOTIDE SEQUENCE</scope>
    <source>
        <strain evidence="4">P08H-3</strain>
    </source>
</reference>
<dbReference type="Proteomes" id="UP001208570">
    <property type="component" value="Unassembled WGS sequence"/>
</dbReference>
<keyword evidence="1" id="KW-0010">Activator</keyword>
<evidence type="ECO:0000256" key="1">
    <source>
        <dbReference type="RuleBase" id="RU364150"/>
    </source>
</evidence>
<feature type="transmembrane region" description="Helical" evidence="2">
    <location>
        <begin position="169"/>
        <end position="189"/>
    </location>
</feature>
<feature type="domain" description="PiggyBac transposable element-derived protein" evidence="3">
    <location>
        <begin position="84"/>
        <end position="186"/>
    </location>
</feature>
<sequence length="218" mass="25010">MEGLGPTTIRGSHVPFSEYLLQGSILEVHRDSLLHRLNGLCDTTYTGPEKFHDHEMVYQIGIDLAVTVVKQFVQILINILYLTSKKGHTRIKQCGKFIATAWQDNKLVHVLSTNSNPGMADIPQKSKAGREELVRKPISVLHYNKAMGGVDLGDQLRKFYSFGRAGTKWWRYIFWFLLNGACVNSYTIYKIHILEKPKKQLDYRYCSCWLQTCPEAEN</sequence>
<keyword evidence="1" id="KW-0539">Nucleus</keyword>
<comment type="caution">
    <text evidence="4">The sequence shown here is derived from an EMBL/GenBank/DDBJ whole genome shotgun (WGS) entry which is preliminary data.</text>
</comment>
<proteinExistence type="inferred from homology"/>
<dbReference type="InterPro" id="IPR019095">
    <property type="entry name" value="Mediator_Med18"/>
</dbReference>
<keyword evidence="2" id="KW-1133">Transmembrane helix</keyword>
<dbReference type="AlphaFoldDB" id="A0AAD9JMQ5"/>
<dbReference type="GO" id="GO:0016592">
    <property type="term" value="C:mediator complex"/>
    <property type="evidence" value="ECO:0007669"/>
    <property type="project" value="InterPro"/>
</dbReference>
<dbReference type="Pfam" id="PF09637">
    <property type="entry name" value="Med18"/>
    <property type="match status" value="1"/>
</dbReference>
<keyword evidence="5" id="KW-1185">Reference proteome</keyword>
<keyword evidence="2" id="KW-0472">Membrane</keyword>
<evidence type="ECO:0000313" key="5">
    <source>
        <dbReference type="Proteomes" id="UP001208570"/>
    </source>
</evidence>
<organism evidence="4 5">
    <name type="scientific">Paralvinella palmiformis</name>
    <dbReference type="NCBI Taxonomy" id="53620"/>
    <lineage>
        <taxon>Eukaryota</taxon>
        <taxon>Metazoa</taxon>
        <taxon>Spiralia</taxon>
        <taxon>Lophotrochozoa</taxon>
        <taxon>Annelida</taxon>
        <taxon>Polychaeta</taxon>
        <taxon>Sedentaria</taxon>
        <taxon>Canalipalpata</taxon>
        <taxon>Terebellida</taxon>
        <taxon>Terebelliformia</taxon>
        <taxon>Alvinellidae</taxon>
        <taxon>Paralvinella</taxon>
    </lineage>
</organism>
<evidence type="ECO:0000313" key="4">
    <source>
        <dbReference type="EMBL" id="KAK2154890.1"/>
    </source>
</evidence>
<dbReference type="PANTHER" id="PTHR46599">
    <property type="entry name" value="PIGGYBAC TRANSPOSABLE ELEMENT-DERIVED PROTEIN 4"/>
    <property type="match status" value="1"/>
</dbReference>
<name>A0AAD9JMQ5_9ANNE</name>
<comment type="subunit">
    <text evidence="1">Component of the Mediator complex.</text>
</comment>
<keyword evidence="1" id="KW-0805">Transcription regulation</keyword>
<accession>A0AAD9JMQ5</accession>
<protein>
    <recommendedName>
        <fullName evidence="1">Mediator of RNA polymerase II transcription subunit 18</fullName>
    </recommendedName>
    <alternativeName>
        <fullName evidence="1">Mediator complex subunit 18</fullName>
    </alternativeName>
</protein>
<dbReference type="InterPro" id="IPR029526">
    <property type="entry name" value="PGBD"/>
</dbReference>
<dbReference type="GO" id="GO:0003712">
    <property type="term" value="F:transcription coregulator activity"/>
    <property type="evidence" value="ECO:0007669"/>
    <property type="project" value="InterPro"/>
</dbReference>
<keyword evidence="1" id="KW-0804">Transcription</keyword>
<comment type="similarity">
    <text evidence="1">Belongs to the Mediator complex subunit 18 family.</text>
</comment>
<dbReference type="PANTHER" id="PTHR46599:SF2">
    <property type="entry name" value="PIGGYBAC TRANSPOSABLE ELEMENT-DERIVED PROTEIN 4-LIKE"/>
    <property type="match status" value="1"/>
</dbReference>
<gene>
    <name evidence="1" type="primary">MED18</name>
    <name evidence="4" type="ORF">LSH36_255g05022</name>
</gene>
<dbReference type="Pfam" id="PF13843">
    <property type="entry name" value="DDE_Tnp_1_7"/>
    <property type="match status" value="1"/>
</dbReference>
<dbReference type="GO" id="GO:0006357">
    <property type="term" value="P:regulation of transcription by RNA polymerase II"/>
    <property type="evidence" value="ECO:0007669"/>
    <property type="project" value="InterPro"/>
</dbReference>
<evidence type="ECO:0000259" key="3">
    <source>
        <dbReference type="Pfam" id="PF13843"/>
    </source>
</evidence>
<comment type="subcellular location">
    <subcellularLocation>
        <location evidence="1">Nucleus</location>
    </subcellularLocation>
</comment>
<comment type="function">
    <text evidence="1">Component of the Mediator complex, a coactivator involved in the regulated transcription of nearly all RNA polymerase II-dependent genes. Mediator functions as a bridge to convey information from gene-specific regulatory proteins to the basal RNA polymerase II transcription machinery. Mediator is recruited to promoters by direct interactions with regulatory proteins and serves as a scaffold for the assembly of a functional preinitiation complex with RNA polymerase II and the general transcription factors.</text>
</comment>
<dbReference type="EMBL" id="JAODUP010000255">
    <property type="protein sequence ID" value="KAK2154890.1"/>
    <property type="molecule type" value="Genomic_DNA"/>
</dbReference>